<gene>
    <name evidence="1" type="ORF">F7725_014091</name>
</gene>
<dbReference type="Proteomes" id="UP000518266">
    <property type="component" value="Unassembled WGS sequence"/>
</dbReference>
<evidence type="ECO:0000313" key="1">
    <source>
        <dbReference type="EMBL" id="KAF3853403.1"/>
    </source>
</evidence>
<protein>
    <submittedName>
        <fullName evidence="1">Uncharacterized protein</fullName>
    </submittedName>
</protein>
<proteinExistence type="predicted"/>
<sequence>MSENLSDLCGSPPMEKVKVWSQSEGHEGFNPNLLSLSHSLAHMGRAAAVSIDLLLPGWLAGGR</sequence>
<reference evidence="1 2" key="1">
    <citation type="submission" date="2020-03" db="EMBL/GenBank/DDBJ databases">
        <title>Dissostichus mawsoni Genome sequencing and assembly.</title>
        <authorList>
            <person name="Park H."/>
        </authorList>
    </citation>
    <scope>NUCLEOTIDE SEQUENCE [LARGE SCALE GENOMIC DNA]</scope>
    <source>
        <strain evidence="1">DM0001</strain>
        <tissue evidence="1">Muscle</tissue>
    </source>
</reference>
<dbReference type="AlphaFoldDB" id="A0A7J5YW41"/>
<keyword evidence="2" id="KW-1185">Reference proteome</keyword>
<accession>A0A7J5YW41</accession>
<comment type="caution">
    <text evidence="1">The sequence shown here is derived from an EMBL/GenBank/DDBJ whole genome shotgun (WGS) entry which is preliminary data.</text>
</comment>
<evidence type="ECO:0000313" key="2">
    <source>
        <dbReference type="Proteomes" id="UP000518266"/>
    </source>
</evidence>
<organism evidence="1 2">
    <name type="scientific">Dissostichus mawsoni</name>
    <name type="common">Antarctic cod</name>
    <dbReference type="NCBI Taxonomy" id="36200"/>
    <lineage>
        <taxon>Eukaryota</taxon>
        <taxon>Metazoa</taxon>
        <taxon>Chordata</taxon>
        <taxon>Craniata</taxon>
        <taxon>Vertebrata</taxon>
        <taxon>Euteleostomi</taxon>
        <taxon>Actinopterygii</taxon>
        <taxon>Neopterygii</taxon>
        <taxon>Teleostei</taxon>
        <taxon>Neoteleostei</taxon>
        <taxon>Acanthomorphata</taxon>
        <taxon>Eupercaria</taxon>
        <taxon>Perciformes</taxon>
        <taxon>Notothenioidei</taxon>
        <taxon>Nototheniidae</taxon>
        <taxon>Dissostichus</taxon>
    </lineage>
</organism>
<dbReference type="EMBL" id="JAAKFY010000008">
    <property type="protein sequence ID" value="KAF3853403.1"/>
    <property type="molecule type" value="Genomic_DNA"/>
</dbReference>
<name>A0A7J5YW41_DISMA</name>